<accession>A0A423V2E2</accession>
<evidence type="ECO:0000313" key="1">
    <source>
        <dbReference type="EMBL" id="ROV68783.1"/>
    </source>
</evidence>
<organism evidence="1 2">
    <name type="scientific">Streptomyces globisporus</name>
    <dbReference type="NCBI Taxonomy" id="1908"/>
    <lineage>
        <taxon>Bacteria</taxon>
        <taxon>Bacillati</taxon>
        <taxon>Actinomycetota</taxon>
        <taxon>Actinomycetes</taxon>
        <taxon>Kitasatosporales</taxon>
        <taxon>Streptomycetaceae</taxon>
        <taxon>Streptomyces</taxon>
    </lineage>
</organism>
<comment type="caution">
    <text evidence="1">The sequence shown here is derived from an EMBL/GenBank/DDBJ whole genome shotgun (WGS) entry which is preliminary data.</text>
</comment>
<dbReference type="AlphaFoldDB" id="A0A423V2E2"/>
<protein>
    <submittedName>
        <fullName evidence="1">Uncharacterized protein</fullName>
    </submittedName>
</protein>
<dbReference type="EMBL" id="QWFA01000037">
    <property type="protein sequence ID" value="ROV68783.1"/>
    <property type="molecule type" value="Genomic_DNA"/>
</dbReference>
<reference evidence="1 2" key="1">
    <citation type="submission" date="2018-08" db="EMBL/GenBank/DDBJ databases">
        <title>Streptomyces globisporus 1912-4Crt, whole genome shotgun sequence.</title>
        <authorList>
            <person name="Matselyukh B."/>
        </authorList>
    </citation>
    <scope>NUCLEOTIDE SEQUENCE [LARGE SCALE GENOMIC DNA]</scope>
    <source>
        <strain evidence="1 2">1912-4Crt</strain>
    </source>
</reference>
<gene>
    <name evidence="1" type="ORF">D3105_09470</name>
</gene>
<name>A0A423V2E2_STRGL</name>
<dbReference type="Proteomes" id="UP000285596">
    <property type="component" value="Unassembled WGS sequence"/>
</dbReference>
<proteinExistence type="predicted"/>
<evidence type="ECO:0000313" key="2">
    <source>
        <dbReference type="Proteomes" id="UP000285596"/>
    </source>
</evidence>
<sequence length="101" mass="10642">MRAPAADAFTEVLLTCLHCGTALTGYCLTAAPDHCGPPGPVASPVAVLQQPWLRNSATAPSCQLHLLVLLPASSSLPGPADFLDYERNHSHTILQCLLQPT</sequence>